<dbReference type="InterPro" id="IPR036005">
    <property type="entry name" value="Creatinase/aminopeptidase-like"/>
</dbReference>
<evidence type="ECO:0000256" key="5">
    <source>
        <dbReference type="ARBA" id="ARBA00022801"/>
    </source>
</evidence>
<feature type="binding site" evidence="6">
    <location>
        <position position="109"/>
    </location>
    <ligand>
        <name>a divalent metal cation</name>
        <dbReference type="ChEBI" id="CHEBI:60240"/>
        <label>1</label>
    </ligand>
</feature>
<evidence type="ECO:0000256" key="2">
    <source>
        <dbReference type="ARBA" id="ARBA00022438"/>
    </source>
</evidence>
<dbReference type="Proteomes" id="UP000186132">
    <property type="component" value="Unassembled WGS sequence"/>
</dbReference>
<feature type="binding site" evidence="6">
    <location>
        <position position="237"/>
    </location>
    <ligand>
        <name>a divalent metal cation</name>
        <dbReference type="ChEBI" id="CHEBI:60240"/>
        <label>2</label>
        <note>catalytic</note>
    </ligand>
</feature>
<keyword evidence="5 6" id="KW-0378">Hydrolase</keyword>
<dbReference type="PROSITE" id="PS00680">
    <property type="entry name" value="MAP_1"/>
    <property type="match status" value="1"/>
</dbReference>
<dbReference type="NCBIfam" id="TIGR00500">
    <property type="entry name" value="met_pdase_I"/>
    <property type="match status" value="1"/>
</dbReference>
<sequence length="272" mass="28103">MPEQIQLKSADQIALMREAGLVVARALAAMRDAAAAGVSTLDLDAIARDILRDAGATPSFLNYHGFPAVICASVNDRVVHGIPAAGEKLADGDLISIDFGAIVDGWHGDSAISVGIGEVAPEVARLSEVCEASMWDGIAAARNGGRLTDISHAVESSIRGAGRYGIVAGYGGHGIGSEMHMAPHILNYGKAGKGPRLVPGMALAIEPMVTLGSRATQELDDGWTVTTVDGSWAAHWEHTVAVLEDGPWVLTAQDGGRAELGRRGITLSAAAA</sequence>
<evidence type="ECO:0000313" key="10">
    <source>
        <dbReference type="Proteomes" id="UP000186132"/>
    </source>
</evidence>
<comment type="cofactor">
    <cofactor evidence="6">
        <name>Co(2+)</name>
        <dbReference type="ChEBI" id="CHEBI:48828"/>
    </cofactor>
    <cofactor evidence="6">
        <name>Zn(2+)</name>
        <dbReference type="ChEBI" id="CHEBI:29105"/>
    </cofactor>
    <cofactor evidence="6">
        <name>Mn(2+)</name>
        <dbReference type="ChEBI" id="CHEBI:29035"/>
    </cofactor>
    <cofactor evidence="6">
        <name>Fe(2+)</name>
        <dbReference type="ChEBI" id="CHEBI:29033"/>
    </cofactor>
    <text evidence="6">Binds 2 divalent metal cations per subunit. Has a high-affinity and a low affinity metal-binding site. The true nature of the physiological cofactor is under debate. The enzyme is active with cobalt, zinc, manganese or divalent iron ions. Most likely, methionine aminopeptidases function as mononuclear Fe(2+)-metalloproteases under physiological conditions, and the catalytically relevant metal-binding site has been assigned to the histidine-containing high-affinity site.</text>
</comment>
<comment type="function">
    <text evidence="1 6">Removes the N-terminal methionine from nascent proteins. The N-terminal methionine is often cleaved when the second residue in the primary sequence is small and uncharged (Met-Ala-, Cys, Gly, Pro, Ser, Thr, or Val). Requires deformylation of the N(alpha)-formylated initiator methionine before it can be hydrolyzed.</text>
</comment>
<evidence type="ECO:0000256" key="4">
    <source>
        <dbReference type="ARBA" id="ARBA00022723"/>
    </source>
</evidence>
<keyword evidence="10" id="KW-1185">Reference proteome</keyword>
<evidence type="ECO:0000313" key="9">
    <source>
        <dbReference type="EMBL" id="SHG04675.1"/>
    </source>
</evidence>
<dbReference type="InterPro" id="IPR002467">
    <property type="entry name" value="Pept_M24A_MAP1"/>
</dbReference>
<dbReference type="PANTHER" id="PTHR43330">
    <property type="entry name" value="METHIONINE AMINOPEPTIDASE"/>
    <property type="match status" value="1"/>
</dbReference>
<accession>A0A1M5GLQ1</accession>
<feature type="binding site" evidence="6">
    <location>
        <position position="80"/>
    </location>
    <ligand>
        <name>substrate</name>
    </ligand>
</feature>
<evidence type="ECO:0000256" key="1">
    <source>
        <dbReference type="ARBA" id="ARBA00002521"/>
    </source>
</evidence>
<dbReference type="InterPro" id="IPR000994">
    <property type="entry name" value="Pept_M24"/>
</dbReference>
<feature type="binding site" evidence="6">
    <location>
        <position position="173"/>
    </location>
    <ligand>
        <name>a divalent metal cation</name>
        <dbReference type="ChEBI" id="CHEBI:60240"/>
        <label>2</label>
        <note>catalytic</note>
    </ligand>
</feature>
<comment type="subunit">
    <text evidence="6">Monomer.</text>
</comment>
<dbReference type="OrthoDB" id="9802055at2"/>
<dbReference type="GO" id="GO:0070006">
    <property type="term" value="F:metalloaminopeptidase activity"/>
    <property type="evidence" value="ECO:0007669"/>
    <property type="project" value="UniProtKB-UniRule"/>
</dbReference>
<evidence type="ECO:0000259" key="8">
    <source>
        <dbReference type="Pfam" id="PF00557"/>
    </source>
</evidence>
<dbReference type="STRING" id="1206085.SAMN05443575_1218"/>
<evidence type="ECO:0000256" key="7">
    <source>
        <dbReference type="RuleBase" id="RU003653"/>
    </source>
</evidence>
<dbReference type="Pfam" id="PF00557">
    <property type="entry name" value="Peptidase_M24"/>
    <property type="match status" value="1"/>
</dbReference>
<dbReference type="EC" id="3.4.11.18" evidence="6 7"/>
<dbReference type="GO" id="GO:0006508">
    <property type="term" value="P:proteolysis"/>
    <property type="evidence" value="ECO:0007669"/>
    <property type="project" value="UniProtKB-KW"/>
</dbReference>
<feature type="binding site" evidence="6">
    <location>
        <position position="237"/>
    </location>
    <ligand>
        <name>a divalent metal cation</name>
        <dbReference type="ChEBI" id="CHEBI:60240"/>
        <label>1</label>
    </ligand>
</feature>
<dbReference type="GO" id="GO:0004239">
    <property type="term" value="F:initiator methionyl aminopeptidase activity"/>
    <property type="evidence" value="ECO:0007669"/>
    <property type="project" value="UniProtKB-UniRule"/>
</dbReference>
<organism evidence="9 10">
    <name type="scientific">Jatrophihabitans endophyticus</name>
    <dbReference type="NCBI Taxonomy" id="1206085"/>
    <lineage>
        <taxon>Bacteria</taxon>
        <taxon>Bacillati</taxon>
        <taxon>Actinomycetota</taxon>
        <taxon>Actinomycetes</taxon>
        <taxon>Jatrophihabitantales</taxon>
        <taxon>Jatrophihabitantaceae</taxon>
        <taxon>Jatrophihabitans</taxon>
    </lineage>
</organism>
<feature type="binding site" evidence="6">
    <location>
        <position position="98"/>
    </location>
    <ligand>
        <name>a divalent metal cation</name>
        <dbReference type="ChEBI" id="CHEBI:60240"/>
        <label>1</label>
    </ligand>
</feature>
<feature type="domain" description="Peptidase M24" evidence="8">
    <location>
        <begin position="15"/>
        <end position="242"/>
    </location>
</feature>
<name>A0A1M5GLQ1_9ACTN</name>
<dbReference type="Gene3D" id="3.90.230.10">
    <property type="entry name" value="Creatinase/methionine aminopeptidase superfamily"/>
    <property type="match status" value="1"/>
</dbReference>
<dbReference type="CDD" id="cd01086">
    <property type="entry name" value="MetAP1"/>
    <property type="match status" value="1"/>
</dbReference>
<dbReference type="HAMAP" id="MF_01974">
    <property type="entry name" value="MetAP_1"/>
    <property type="match status" value="1"/>
</dbReference>
<dbReference type="PANTHER" id="PTHR43330:SF27">
    <property type="entry name" value="METHIONINE AMINOPEPTIDASE"/>
    <property type="match status" value="1"/>
</dbReference>
<gene>
    <name evidence="6" type="primary">map</name>
    <name evidence="9" type="ORF">SAMN05443575_1218</name>
</gene>
<comment type="catalytic activity">
    <reaction evidence="6 7">
        <text>Release of N-terminal amino acids, preferentially methionine, from peptides and arylamides.</text>
        <dbReference type="EC" id="3.4.11.18"/>
    </reaction>
</comment>
<reference evidence="9 10" key="1">
    <citation type="submission" date="2016-11" db="EMBL/GenBank/DDBJ databases">
        <authorList>
            <person name="Jaros S."/>
            <person name="Januszkiewicz K."/>
            <person name="Wedrychowicz H."/>
        </authorList>
    </citation>
    <scope>NUCLEOTIDE SEQUENCE [LARGE SCALE GENOMIC DNA]</scope>
    <source>
        <strain evidence="9 10">DSM 45627</strain>
    </source>
</reference>
<dbReference type="RefSeq" id="WP_143168021.1">
    <property type="nucleotide sequence ID" value="NZ_FQVU01000002.1"/>
</dbReference>
<feature type="binding site" evidence="6">
    <location>
        <position position="109"/>
    </location>
    <ligand>
        <name>a divalent metal cation</name>
        <dbReference type="ChEBI" id="CHEBI:60240"/>
        <label>2</label>
        <note>catalytic</note>
    </ligand>
</feature>
<dbReference type="EMBL" id="FQVU01000002">
    <property type="protein sequence ID" value="SHG04675.1"/>
    <property type="molecule type" value="Genomic_DNA"/>
</dbReference>
<dbReference type="PRINTS" id="PR00599">
    <property type="entry name" value="MAPEPTIDASE"/>
</dbReference>
<protein>
    <recommendedName>
        <fullName evidence="6 7">Methionine aminopeptidase</fullName>
        <shortName evidence="6">MAP</shortName>
        <shortName evidence="6">MetAP</shortName>
        <ecNumber evidence="6 7">3.4.11.18</ecNumber>
    </recommendedName>
    <alternativeName>
        <fullName evidence="6">Peptidase M</fullName>
    </alternativeName>
</protein>
<keyword evidence="3 6" id="KW-0645">Protease</keyword>
<evidence type="ECO:0000256" key="6">
    <source>
        <dbReference type="HAMAP-Rule" id="MF_01974"/>
    </source>
</evidence>
<dbReference type="SUPFAM" id="SSF55920">
    <property type="entry name" value="Creatinase/aminopeptidase"/>
    <property type="match status" value="1"/>
</dbReference>
<dbReference type="InterPro" id="IPR001714">
    <property type="entry name" value="Pept_M24_MAP"/>
</dbReference>
<dbReference type="GO" id="GO:0046872">
    <property type="term" value="F:metal ion binding"/>
    <property type="evidence" value="ECO:0007669"/>
    <property type="project" value="UniProtKB-UniRule"/>
</dbReference>
<comment type="similarity">
    <text evidence="6">Belongs to the peptidase M24A family. Methionine aminopeptidase type 1 subfamily.</text>
</comment>
<feature type="binding site" evidence="6">
    <location>
        <position position="206"/>
    </location>
    <ligand>
        <name>a divalent metal cation</name>
        <dbReference type="ChEBI" id="CHEBI:60240"/>
        <label>2</label>
        <note>catalytic</note>
    </ligand>
</feature>
<dbReference type="GO" id="GO:0005829">
    <property type="term" value="C:cytosol"/>
    <property type="evidence" value="ECO:0007669"/>
    <property type="project" value="TreeGrafter"/>
</dbReference>
<feature type="binding site" evidence="6">
    <location>
        <position position="180"/>
    </location>
    <ligand>
        <name>substrate</name>
    </ligand>
</feature>
<proteinExistence type="inferred from homology"/>
<dbReference type="AlphaFoldDB" id="A0A1M5GLQ1"/>
<evidence type="ECO:0000256" key="3">
    <source>
        <dbReference type="ARBA" id="ARBA00022670"/>
    </source>
</evidence>
<keyword evidence="2 6" id="KW-0031">Aminopeptidase</keyword>
<keyword evidence="4 6" id="KW-0479">Metal-binding</keyword>